<feature type="region of interest" description="Disordered" evidence="2">
    <location>
        <begin position="1677"/>
        <end position="1714"/>
    </location>
</feature>
<dbReference type="EMBL" id="VCGU01000458">
    <property type="protein sequence ID" value="TRY62803.1"/>
    <property type="molecule type" value="Genomic_DNA"/>
</dbReference>
<comment type="caution">
    <text evidence="4">The sequence shown here is derived from an EMBL/GenBank/DDBJ whole genome shotgun (WGS) entry which is preliminary data.</text>
</comment>
<feature type="compositionally biased region" description="Pro residues" evidence="2">
    <location>
        <begin position="1285"/>
        <end position="1296"/>
    </location>
</feature>
<feature type="compositionally biased region" description="Basic and acidic residues" evidence="2">
    <location>
        <begin position="765"/>
        <end position="778"/>
    </location>
</feature>
<protein>
    <recommendedName>
        <fullName evidence="3">Rhodanese domain-containing protein</fullName>
    </recommendedName>
</protein>
<feature type="compositionally biased region" description="Acidic residues" evidence="2">
    <location>
        <begin position="1557"/>
        <end position="1567"/>
    </location>
</feature>
<feature type="compositionally biased region" description="Basic and acidic residues" evidence="2">
    <location>
        <begin position="1305"/>
        <end position="1345"/>
    </location>
</feature>
<feature type="region of interest" description="Disordered" evidence="2">
    <location>
        <begin position="743"/>
        <end position="779"/>
    </location>
</feature>
<proteinExistence type="predicted"/>
<feature type="domain" description="Rhodanese" evidence="3">
    <location>
        <begin position="1810"/>
        <end position="1886"/>
    </location>
</feature>
<evidence type="ECO:0000259" key="3">
    <source>
        <dbReference type="PROSITE" id="PS50206"/>
    </source>
</evidence>
<evidence type="ECO:0000313" key="5">
    <source>
        <dbReference type="Proteomes" id="UP000318571"/>
    </source>
</evidence>
<dbReference type="InterPro" id="IPR036873">
    <property type="entry name" value="Rhodanese-like_dom_sf"/>
</dbReference>
<dbReference type="Proteomes" id="UP000318571">
    <property type="component" value="Chromosome 10"/>
</dbReference>
<dbReference type="InterPro" id="IPR001763">
    <property type="entry name" value="Rhodanese-like_dom"/>
</dbReference>
<evidence type="ECO:0000256" key="2">
    <source>
        <dbReference type="SAM" id="MobiDB-lite"/>
    </source>
</evidence>
<feature type="region of interest" description="Disordered" evidence="2">
    <location>
        <begin position="176"/>
        <end position="198"/>
    </location>
</feature>
<feature type="compositionally biased region" description="Polar residues" evidence="2">
    <location>
        <begin position="1163"/>
        <end position="1179"/>
    </location>
</feature>
<feature type="compositionally biased region" description="Pro residues" evidence="2">
    <location>
        <begin position="1354"/>
        <end position="1375"/>
    </location>
</feature>
<evidence type="ECO:0000313" key="4">
    <source>
        <dbReference type="EMBL" id="TRY62803.1"/>
    </source>
</evidence>
<keyword evidence="5" id="KW-1185">Reference proteome</keyword>
<dbReference type="PROSITE" id="PS50206">
    <property type="entry name" value="RHODANESE_3"/>
    <property type="match status" value="1"/>
</dbReference>
<feature type="region of interest" description="Disordered" evidence="2">
    <location>
        <begin position="247"/>
        <end position="334"/>
    </location>
</feature>
<feature type="compositionally biased region" description="Basic and acidic residues" evidence="2">
    <location>
        <begin position="1258"/>
        <end position="1283"/>
    </location>
</feature>
<feature type="region of interest" description="Disordered" evidence="2">
    <location>
        <begin position="659"/>
        <end position="692"/>
    </location>
</feature>
<feature type="region of interest" description="Disordered" evidence="2">
    <location>
        <begin position="1258"/>
        <end position="1456"/>
    </location>
</feature>
<feature type="compositionally biased region" description="Low complexity" evidence="2">
    <location>
        <begin position="1"/>
        <end position="11"/>
    </location>
</feature>
<feature type="coiled-coil region" evidence="1">
    <location>
        <begin position="1090"/>
        <end position="1117"/>
    </location>
</feature>
<dbReference type="PANTHER" id="PTHR44086:SF10">
    <property type="entry name" value="THIOSULFATE SULFURTRANSFERASE_RHODANESE-LIKE DOMAIN-CONTAINING PROTEIN 3"/>
    <property type="match status" value="1"/>
</dbReference>
<feature type="coiled-coil region" evidence="1">
    <location>
        <begin position="1575"/>
        <end position="1605"/>
    </location>
</feature>
<gene>
    <name evidence="4" type="ORF">TCAL_02065</name>
</gene>
<name>A0A553NBI5_TIGCA</name>
<feature type="region of interest" description="Disordered" evidence="2">
    <location>
        <begin position="1628"/>
        <end position="1650"/>
    </location>
</feature>
<feature type="region of interest" description="Disordered" evidence="2">
    <location>
        <begin position="437"/>
        <end position="486"/>
    </location>
</feature>
<feature type="compositionally biased region" description="Polar residues" evidence="2">
    <location>
        <begin position="254"/>
        <end position="268"/>
    </location>
</feature>
<feature type="compositionally biased region" description="Low complexity" evidence="2">
    <location>
        <begin position="1474"/>
        <end position="1486"/>
    </location>
</feature>
<feature type="region of interest" description="Disordered" evidence="2">
    <location>
        <begin position="1550"/>
        <end position="1571"/>
    </location>
</feature>
<evidence type="ECO:0000256" key="1">
    <source>
        <dbReference type="SAM" id="Coils"/>
    </source>
</evidence>
<feature type="compositionally biased region" description="Low complexity" evidence="2">
    <location>
        <begin position="969"/>
        <end position="979"/>
    </location>
</feature>
<feature type="compositionally biased region" description="Basic and acidic residues" evidence="2">
    <location>
        <begin position="1387"/>
        <end position="1408"/>
    </location>
</feature>
<feature type="region of interest" description="Disordered" evidence="2">
    <location>
        <begin position="1"/>
        <end position="26"/>
    </location>
</feature>
<feature type="compositionally biased region" description="Polar residues" evidence="2">
    <location>
        <begin position="91"/>
        <end position="121"/>
    </location>
</feature>
<feature type="region of interest" description="Disordered" evidence="2">
    <location>
        <begin position="1143"/>
        <end position="1197"/>
    </location>
</feature>
<keyword evidence="1" id="KW-0175">Coiled coil</keyword>
<dbReference type="SMART" id="SM00450">
    <property type="entry name" value="RHOD"/>
    <property type="match status" value="1"/>
</dbReference>
<reference evidence="4 5" key="1">
    <citation type="journal article" date="2018" name="Nat. Ecol. Evol.">
        <title>Genomic signatures of mitonuclear coevolution across populations of Tigriopus californicus.</title>
        <authorList>
            <person name="Barreto F.S."/>
            <person name="Watson E.T."/>
            <person name="Lima T.G."/>
            <person name="Willett C.S."/>
            <person name="Edmands S."/>
            <person name="Li W."/>
            <person name="Burton R.S."/>
        </authorList>
    </citation>
    <scope>NUCLEOTIDE SEQUENCE [LARGE SCALE GENOMIC DNA]</scope>
    <source>
        <strain evidence="4 5">San Diego</strain>
    </source>
</reference>
<feature type="region of interest" description="Disordered" evidence="2">
    <location>
        <begin position="911"/>
        <end position="934"/>
    </location>
</feature>
<feature type="coiled-coil region" evidence="1">
    <location>
        <begin position="1507"/>
        <end position="1536"/>
    </location>
</feature>
<feature type="compositionally biased region" description="Low complexity" evidence="2">
    <location>
        <begin position="1686"/>
        <end position="1700"/>
    </location>
</feature>
<dbReference type="Gene3D" id="3.40.250.10">
    <property type="entry name" value="Rhodanese-like domain"/>
    <property type="match status" value="1"/>
</dbReference>
<feature type="region of interest" description="Disordered" evidence="2">
    <location>
        <begin position="68"/>
        <end position="159"/>
    </location>
</feature>
<feature type="compositionally biased region" description="Low complexity" evidence="2">
    <location>
        <begin position="128"/>
        <end position="146"/>
    </location>
</feature>
<organism evidence="4 5">
    <name type="scientific">Tigriopus californicus</name>
    <name type="common">Marine copepod</name>
    <dbReference type="NCBI Taxonomy" id="6832"/>
    <lineage>
        <taxon>Eukaryota</taxon>
        <taxon>Metazoa</taxon>
        <taxon>Ecdysozoa</taxon>
        <taxon>Arthropoda</taxon>
        <taxon>Crustacea</taxon>
        <taxon>Multicrustacea</taxon>
        <taxon>Hexanauplia</taxon>
        <taxon>Copepoda</taxon>
        <taxon>Harpacticoida</taxon>
        <taxon>Harpacticidae</taxon>
        <taxon>Tigriopus</taxon>
    </lineage>
</organism>
<sequence length="1887" mass="216795">MERVSSLVVLSSDEESSSEMSSESYHENLNTAAILNLNTKRLSHDGDTALSNESGEDEIERIQKIIRKSSVVSPSPSPTRKLSWKTEVEETSNQRGSSPTSRKLSWTSTNGPSQRLINQNVDEVINVQLPRSKPSSKSSLQNSRNSSRMEYQSTPRPEEAVPVTHEAFGNQDHTESAYQVNSDSATCHEGESDRISNRHRSRRDCAFNVRKRDKSWDQKWMEHLQKSNQGSSPSSWNINREPVKINSGVKWDSVRTSEPSRNPRSNVTKVKFNPDGSCSKVNNNPQKHHSDSFDGEENMEKQDFLDSNKDSSPPVTRQREYVSPGRPPMSPRSLKRRMIIRVRKSPSPAALDADSRAVQQQQQVLNPQIYERYCAALEEERLKEEQYLQELHEVTSHFHNNIDHIEKSFEQLVQGVIHDFNENSYDGTFRAVPAQVREHQDHVQGSSETKLQEESSSELSGQESNPVDVLSNIQIPDDDSLTEGDTTSDSYQVYEIEHEKSDKAQEKEFVIQQKLERLEEVAKYEQERLAQIEIQERIHQEELRKTLKREEELKRKIMEEKKILEEYQRKVFEEQQSNIQEEQRRIQQEQRRKFEEEQKIRLEEQQRAFEEQKRFEDQQRQHMEMELKRREMEARQRLRWEEEQAQIRALVEEQKEREEMKARQKADEKEQLALKKQMRTSHRGSQGGLKSNAYHPKRAFETFETNVKEKAFSVSGMWNKVDLGIVKQKKDFWLDQSDDVDTMSQTAQRSKKTRTINPNAWIDHPPGKSEVRKDKDSPKSGFKVIHKAQSSGDLAQELEEVEHKTLSSGVGAWEQRDTGRKSADIFMHNDSLGPKLTPFEFTEVPAVMVETVSTPNNERKAPFNPLSEKKVRGPGLEFVPASPGTWNDEPPTHTAYEVKNALIRPIGTQKLNDETCEPNHTLTPCPPQHHHDPWLSRSQEYLPLHDPNSSLGGPQSLSLLSVNLSPSSSVVDLSSGRSSPTDRSGHSSYFKKGRRRRKSTKIAQDIARRAEEFARFEKERIKRDFASKINHEQFLKERENNQEKIVESSLKKKILHPKDQAKVPDLGDKERVQDCTDPALPSDDRLNQVQADLARQKAEEQARLQQIEQDRLRQIEENERLSAIPTTNQLNLAQVIENKKHDIAKSMQSRSADDDFTPDEKSNGSTFGSRHNNKKSMSGHTDGKENIPVDSKPVPPKRDLHCEAKAISRMAKTKGFPTQQERWKMRKAHEEKQRQEWEELQKLEEEQQEMLFRVEEKQLHHEELSRQESDVMERGIEALRNKEPISPPPVTNPPPLRRMSSLSMDEDKKLAEWQELKRRESEKEELHLREMERQIQRDKRDKKSPSFDPVEELPLPPPPAPPPLPRNPPRPPPPKQASAEEQIQDWELMKRQEEEAQEMMMREMERQANPKCAKPSLPSKQKPVPKPLVIKAHSTSDARVSPTPVSPVIRQTSDPDRRIPVIEPLCVEMKTYQTTGSSTGTLGSPSICSSQEQMLKQQKEWEDIQRRQEEDEERMRLELERELLKEREHVDEERKAKVKLDDMNIERTRLSMKENTIEEGEEEEDVEMPSKKDAILDMKLKKQEIEDELAREKAHLEELQRIEREVQISQVKRAKPKAAEQYEKMVATGQKGHDGMQTLRATSVSPSFEVHETQRIEELEKIKQLKQLEKQKLKELDEIRRQNLISNSPSIPNNSPKTSSAKPGQSTSLEDHRISSCSEDELYQGMSEASLGIENEQSSGNVTPIPTTGELEDIHHLKHANTPHLKSLLKKASFDNDDGDVDTLLDPEASAKSRGVQFSEVEDTSVTLILSSIVPEMDTAMTLGGEEFKAKYGFAKPEKTTHLVVHCLKGGRAAKAASSLKAQGYNAEPYSGSMEDWVARNGPTESG</sequence>
<feature type="compositionally biased region" description="Basic residues" evidence="2">
    <location>
        <begin position="989"/>
        <end position="1000"/>
    </location>
</feature>
<dbReference type="STRING" id="6832.A0A553NBI5"/>
<accession>A0A553NBI5</accession>
<dbReference type="PANTHER" id="PTHR44086">
    <property type="entry name" value="THIOSULFATE SULFURTRANSFERASE RDL2, MITOCHONDRIAL-RELATED"/>
    <property type="match status" value="1"/>
</dbReference>
<feature type="compositionally biased region" description="Basic and acidic residues" evidence="2">
    <location>
        <begin position="659"/>
        <end position="673"/>
    </location>
</feature>
<feature type="compositionally biased region" description="Basic and acidic residues" evidence="2">
    <location>
        <begin position="186"/>
        <end position="196"/>
    </location>
</feature>
<feature type="compositionally biased region" description="Basic and acidic residues" evidence="2">
    <location>
        <begin position="288"/>
        <end position="309"/>
    </location>
</feature>
<feature type="region of interest" description="Disordered" evidence="2">
    <location>
        <begin position="969"/>
        <end position="1002"/>
    </location>
</feature>
<feature type="compositionally biased region" description="Polar residues" evidence="2">
    <location>
        <begin position="176"/>
        <end position="185"/>
    </location>
</feature>
<feature type="region of interest" description="Disordered" evidence="2">
    <location>
        <begin position="1474"/>
        <end position="1494"/>
    </location>
</feature>
<dbReference type="SUPFAM" id="SSF52821">
    <property type="entry name" value="Rhodanese/Cell cycle control phosphatase"/>
    <property type="match status" value="1"/>
</dbReference>